<keyword evidence="3" id="KW-1185">Reference proteome</keyword>
<dbReference type="Proteomes" id="UP000077726">
    <property type="component" value="Unassembled WGS sequence"/>
</dbReference>
<dbReference type="EMBL" id="LXSQ01000013">
    <property type="protein sequence ID" value="OAM43563.1"/>
    <property type="molecule type" value="Genomic_DNA"/>
</dbReference>
<dbReference type="AlphaFoldDB" id="A0A1B6VZB5"/>
<dbReference type="SUPFAM" id="SSF47413">
    <property type="entry name" value="lambda repressor-like DNA-binding domains"/>
    <property type="match status" value="1"/>
</dbReference>
<evidence type="ECO:0000313" key="2">
    <source>
        <dbReference type="EMBL" id="OAM43563.1"/>
    </source>
</evidence>
<evidence type="ECO:0000259" key="1">
    <source>
        <dbReference type="PROSITE" id="PS50943"/>
    </source>
</evidence>
<dbReference type="InterPro" id="IPR001387">
    <property type="entry name" value="Cro/C1-type_HTH"/>
</dbReference>
<evidence type="ECO:0000313" key="3">
    <source>
        <dbReference type="Proteomes" id="UP000077726"/>
    </source>
</evidence>
<dbReference type="Pfam" id="PF01381">
    <property type="entry name" value="HTH_3"/>
    <property type="match status" value="1"/>
</dbReference>
<dbReference type="SMART" id="SM00530">
    <property type="entry name" value="HTH_XRE"/>
    <property type="match status" value="1"/>
</dbReference>
<name>A0A1B6VZB5_9NEIS</name>
<feature type="domain" description="HTH cro/C1-type" evidence="1">
    <location>
        <begin position="17"/>
        <end position="65"/>
    </location>
</feature>
<protein>
    <submittedName>
        <fullName evidence="2">Transcriptional regulator</fullName>
    </submittedName>
</protein>
<dbReference type="STRING" id="1795832.A7Q00_05200"/>
<dbReference type="InterPro" id="IPR010982">
    <property type="entry name" value="Lambda_DNA-bd_dom_sf"/>
</dbReference>
<accession>A0A1B6VZB5</accession>
<comment type="caution">
    <text evidence="2">The sequence shown here is derived from an EMBL/GenBank/DDBJ whole genome shotgun (WGS) entry which is preliminary data.</text>
</comment>
<dbReference type="RefSeq" id="WP_064089555.1">
    <property type="nucleotide sequence ID" value="NZ_LXSQ01000013.1"/>
</dbReference>
<dbReference type="NCBIfam" id="NF010465">
    <property type="entry name" value="PRK13890.1"/>
    <property type="match status" value="1"/>
</dbReference>
<dbReference type="GO" id="GO:0003677">
    <property type="term" value="F:DNA binding"/>
    <property type="evidence" value="ECO:0007669"/>
    <property type="project" value="InterPro"/>
</dbReference>
<organism evidence="2 3">
    <name type="scientific">Eikenella halliae</name>
    <dbReference type="NCBI Taxonomy" id="1795832"/>
    <lineage>
        <taxon>Bacteria</taxon>
        <taxon>Pseudomonadati</taxon>
        <taxon>Pseudomonadota</taxon>
        <taxon>Betaproteobacteria</taxon>
        <taxon>Neisseriales</taxon>
        <taxon>Neisseriaceae</taxon>
        <taxon>Eikenella</taxon>
    </lineage>
</organism>
<gene>
    <name evidence="2" type="ORF">A7Q00_05200</name>
</gene>
<dbReference type="PROSITE" id="PS50943">
    <property type="entry name" value="HTH_CROC1"/>
    <property type="match status" value="1"/>
</dbReference>
<dbReference type="OrthoDB" id="7477860at2"/>
<dbReference type="CDD" id="cd00093">
    <property type="entry name" value="HTH_XRE"/>
    <property type="match status" value="1"/>
</dbReference>
<reference evidence="3" key="1">
    <citation type="submission" date="2016-05" db="EMBL/GenBank/DDBJ databases">
        <title>Draft genome of Corynebacterium afermentans subsp. afermentans LCDC 88199T.</title>
        <authorList>
            <person name="Bernier A.-M."/>
            <person name="Bernard K."/>
        </authorList>
    </citation>
    <scope>NUCLEOTIDE SEQUENCE [LARGE SCALE GENOMIC DNA]</scope>
    <source>
        <strain evidence="3">NML130454</strain>
    </source>
</reference>
<dbReference type="Gene3D" id="1.10.260.40">
    <property type="entry name" value="lambda repressor-like DNA-binding domains"/>
    <property type="match status" value="1"/>
</dbReference>
<proteinExistence type="predicted"/>
<sequence length="123" mass="13921">MSYHHIFFTNVLNTAAEKKMTHQELAAKAKLSASLLSSITRGQGNPTLETMTSIAAALETPLPYLLTHHDLDADYLAILSKDRQYMPILPDNYECVTVILPKYRAFTVKKWGTEAIKELKRKK</sequence>